<dbReference type="SUPFAM" id="SSF53448">
    <property type="entry name" value="Nucleotide-diphospho-sugar transferases"/>
    <property type="match status" value="1"/>
</dbReference>
<dbReference type="InterPro" id="IPR001173">
    <property type="entry name" value="Glyco_trans_2-like"/>
</dbReference>
<dbReference type="InterPro" id="IPR029044">
    <property type="entry name" value="Nucleotide-diphossugar_trans"/>
</dbReference>
<sequence length="287" mass="32726">MATCNGITYVKAQIDSILQQEHLSVTLFISDDESTDGTWEYLQSCNHEQIVVLSRTGGFGTAAANFFRLIRDVPLAGFDYVALADQDDLWFPGKLKRATATLERLGADIYSGNVVAFWPDGRKMLINKAQPQRQWDHLFEAAGPGCTYVLQIKVACQLQAFLHVEQVASTNIVLHDWLIYAWARNLGLLWHIDQEPMMHYRQHANNVVGINQGIRAAIKRIGKLRDGWYLRQIRCIADMIGLAGAPPVHWLNQIGFFNKLRLIMAVTDCRRRFRDRLGFILFIVLLR</sequence>
<protein>
    <submittedName>
        <fullName evidence="2">Glycosyltransferase</fullName>
        <ecNumber evidence="2">2.4.-.-</ecNumber>
    </submittedName>
</protein>
<dbReference type="Gene3D" id="3.90.550.10">
    <property type="entry name" value="Spore Coat Polysaccharide Biosynthesis Protein SpsA, Chain A"/>
    <property type="match status" value="1"/>
</dbReference>
<evidence type="ECO:0000313" key="2">
    <source>
        <dbReference type="EMBL" id="XBM02373.1"/>
    </source>
</evidence>
<evidence type="ECO:0000259" key="1">
    <source>
        <dbReference type="Pfam" id="PF00535"/>
    </source>
</evidence>
<feature type="domain" description="Glycosyltransferase 2-like" evidence="1">
    <location>
        <begin position="1"/>
        <end position="121"/>
    </location>
</feature>
<accession>A0AAU7FFV1</accession>
<dbReference type="EMBL" id="CP157355">
    <property type="protein sequence ID" value="XBM02373.1"/>
    <property type="molecule type" value="Genomic_DNA"/>
</dbReference>
<name>A0AAU7FFV1_9NEIS</name>
<dbReference type="AlphaFoldDB" id="A0AAU7FFV1"/>
<dbReference type="KEGG" id="cmav:ABHF33_14505"/>
<dbReference type="Pfam" id="PF00535">
    <property type="entry name" value="Glycos_transf_2"/>
    <property type="match status" value="1"/>
</dbReference>
<dbReference type="RefSeq" id="WP_348946640.1">
    <property type="nucleotide sequence ID" value="NZ_CP157355.1"/>
</dbReference>
<proteinExistence type="predicted"/>
<keyword evidence="2" id="KW-0328">Glycosyltransferase</keyword>
<dbReference type="GO" id="GO:0016757">
    <property type="term" value="F:glycosyltransferase activity"/>
    <property type="evidence" value="ECO:0007669"/>
    <property type="project" value="UniProtKB-KW"/>
</dbReference>
<dbReference type="EC" id="2.4.-.-" evidence="2"/>
<organism evidence="2">
    <name type="scientific">Chitinibacter mangrovi</name>
    <dbReference type="NCBI Taxonomy" id="3153927"/>
    <lineage>
        <taxon>Bacteria</taxon>
        <taxon>Pseudomonadati</taxon>
        <taxon>Pseudomonadota</taxon>
        <taxon>Betaproteobacteria</taxon>
        <taxon>Neisseriales</taxon>
        <taxon>Chitinibacteraceae</taxon>
        <taxon>Chitinibacter</taxon>
    </lineage>
</organism>
<keyword evidence="2" id="KW-0808">Transferase</keyword>
<gene>
    <name evidence="2" type="ORF">ABHF33_14505</name>
</gene>
<reference evidence="2" key="1">
    <citation type="submission" date="2024-05" db="EMBL/GenBank/DDBJ databases">
        <authorList>
            <person name="Yang L."/>
            <person name="Pan L."/>
        </authorList>
    </citation>
    <scope>NUCLEOTIDE SEQUENCE</scope>
    <source>
        <strain evidence="2">FCG-7</strain>
    </source>
</reference>